<dbReference type="EMBL" id="QJTE01000003">
    <property type="protein sequence ID" value="PYE84071.1"/>
    <property type="molecule type" value="Genomic_DNA"/>
</dbReference>
<feature type="transmembrane region" description="Helical" evidence="1">
    <location>
        <begin position="18"/>
        <end position="37"/>
    </location>
</feature>
<evidence type="ECO:0000313" key="2">
    <source>
        <dbReference type="EMBL" id="PYE84071.1"/>
    </source>
</evidence>
<reference evidence="2 3" key="1">
    <citation type="submission" date="2018-06" db="EMBL/GenBank/DDBJ databases">
        <title>Genomic Encyclopedia of Type Strains, Phase III (KMG-III): the genomes of soil and plant-associated and newly described type strains.</title>
        <authorList>
            <person name="Whitman W."/>
        </authorList>
    </citation>
    <scope>NUCLEOTIDE SEQUENCE [LARGE SCALE GENOMIC DNA]</scope>
    <source>
        <strain evidence="2 3">CECT 9025</strain>
    </source>
</reference>
<dbReference type="Proteomes" id="UP000248311">
    <property type="component" value="Unassembled WGS sequence"/>
</dbReference>
<evidence type="ECO:0000256" key="1">
    <source>
        <dbReference type="SAM" id="Phobius"/>
    </source>
</evidence>
<sequence length="43" mass="4793">MADGVVTAEQRRKRRRQITVATVLGFLAAVRLFEAYAGTPPQF</sequence>
<keyword evidence="3" id="KW-1185">Reference proteome</keyword>
<name>A0A318SQB9_9RHOB</name>
<keyword evidence="1" id="KW-0472">Membrane</keyword>
<evidence type="ECO:0000313" key="3">
    <source>
        <dbReference type="Proteomes" id="UP000248311"/>
    </source>
</evidence>
<keyword evidence="1" id="KW-0812">Transmembrane</keyword>
<keyword evidence="1" id="KW-1133">Transmembrane helix</keyword>
<proteinExistence type="predicted"/>
<dbReference type="RefSeq" id="WP_281268175.1">
    <property type="nucleotide sequence ID" value="NZ_QJTE01000003.1"/>
</dbReference>
<organism evidence="2 3">
    <name type="scientific">Pseudoroseicyclus aestuarii</name>
    <dbReference type="NCBI Taxonomy" id="1795041"/>
    <lineage>
        <taxon>Bacteria</taxon>
        <taxon>Pseudomonadati</taxon>
        <taxon>Pseudomonadota</taxon>
        <taxon>Alphaproteobacteria</taxon>
        <taxon>Rhodobacterales</taxon>
        <taxon>Paracoccaceae</taxon>
        <taxon>Pseudoroseicyclus</taxon>
    </lineage>
</organism>
<protein>
    <submittedName>
        <fullName evidence="2">Uncharacterized protein</fullName>
    </submittedName>
</protein>
<comment type="caution">
    <text evidence="2">The sequence shown here is derived from an EMBL/GenBank/DDBJ whole genome shotgun (WGS) entry which is preliminary data.</text>
</comment>
<accession>A0A318SQB9</accession>
<gene>
    <name evidence="2" type="ORF">DFP88_103436</name>
</gene>
<dbReference type="AlphaFoldDB" id="A0A318SQB9"/>